<proteinExistence type="predicted"/>
<dbReference type="InterPro" id="IPR000504">
    <property type="entry name" value="RRM_dom"/>
</dbReference>
<dbReference type="Gene3D" id="3.30.70.330">
    <property type="match status" value="1"/>
</dbReference>
<feature type="compositionally biased region" description="Gly residues" evidence="2">
    <location>
        <begin position="217"/>
        <end position="234"/>
    </location>
</feature>
<dbReference type="InterPro" id="IPR012677">
    <property type="entry name" value="Nucleotide-bd_a/b_plait_sf"/>
</dbReference>
<sequence>MERVSTRRQKLPPSSGRQSACIKRALGTRGVAMQVQETTAGSACWRRHDARNADCEANWGPLHADLGGLCGRSFFSADEDDAGGAGTEATADSGHGDIDGSANGEEMHERQPGEPCKTLLLTSFECLSWEVQLSKMLDEVDQDVHEFESLSWEVLRKEWRAMLAKPQDSVAEPAPTATAQGAGPRRPSVHSAADQRRPPPKVGAPPDAAPGTPPGAAGAGGPPHGPGGDGGKTAGEGREPRAGPRRKRQLPWLSRSARTLVVRNVPWSYNQEDLLAEWPPDGTYDYFHLPYHFNQDRPLGFAYINFVTYEAAAAFMQKWHGRFLSHRSGRSTLHIAVAKVQGRGPNLARIGGHKLHTLPEPRYLPVLLDGCRRLDAREVLAEMGGFGATSESGPYVAAYQ</sequence>
<dbReference type="GO" id="GO:0003723">
    <property type="term" value="F:RNA binding"/>
    <property type="evidence" value="ECO:0007669"/>
    <property type="project" value="UniProtKB-UniRule"/>
</dbReference>
<dbReference type="AlphaFoldDB" id="A0A7S0FX60"/>
<dbReference type="Pfam" id="PF04059">
    <property type="entry name" value="RRM_2"/>
    <property type="match status" value="1"/>
</dbReference>
<dbReference type="SMART" id="SM00360">
    <property type="entry name" value="RRM"/>
    <property type="match status" value="1"/>
</dbReference>
<gene>
    <name evidence="4" type="ORF">PBAH0796_LOCUS31858</name>
</gene>
<feature type="region of interest" description="Disordered" evidence="2">
    <location>
        <begin position="165"/>
        <end position="251"/>
    </location>
</feature>
<feature type="compositionally biased region" description="Pro residues" evidence="2">
    <location>
        <begin position="200"/>
        <end position="213"/>
    </location>
</feature>
<evidence type="ECO:0000256" key="1">
    <source>
        <dbReference type="PROSITE-ProRule" id="PRU00176"/>
    </source>
</evidence>
<evidence type="ECO:0000256" key="2">
    <source>
        <dbReference type="SAM" id="MobiDB-lite"/>
    </source>
</evidence>
<name>A0A7S0FX60_9DINO</name>
<dbReference type="PROSITE" id="PS50102">
    <property type="entry name" value="RRM"/>
    <property type="match status" value="1"/>
</dbReference>
<accession>A0A7S0FX60</accession>
<feature type="domain" description="RRM" evidence="3">
    <location>
        <begin position="258"/>
        <end position="340"/>
    </location>
</feature>
<feature type="region of interest" description="Disordered" evidence="2">
    <location>
        <begin position="80"/>
        <end position="113"/>
    </location>
</feature>
<dbReference type="EMBL" id="HBEG01052376">
    <property type="protein sequence ID" value="CAD8388170.1"/>
    <property type="molecule type" value="Transcribed_RNA"/>
</dbReference>
<keyword evidence="1" id="KW-0694">RNA-binding</keyword>
<evidence type="ECO:0000313" key="4">
    <source>
        <dbReference type="EMBL" id="CAD8388170.1"/>
    </source>
</evidence>
<dbReference type="InterPro" id="IPR035979">
    <property type="entry name" value="RBD_domain_sf"/>
</dbReference>
<dbReference type="SUPFAM" id="SSF54928">
    <property type="entry name" value="RNA-binding domain, RBD"/>
    <property type="match status" value="1"/>
</dbReference>
<feature type="compositionally biased region" description="Low complexity" evidence="2">
    <location>
        <begin position="171"/>
        <end position="184"/>
    </location>
</feature>
<reference evidence="4" key="1">
    <citation type="submission" date="2021-01" db="EMBL/GenBank/DDBJ databases">
        <authorList>
            <person name="Corre E."/>
            <person name="Pelletier E."/>
            <person name="Niang G."/>
            <person name="Scheremetjew M."/>
            <person name="Finn R."/>
            <person name="Kale V."/>
            <person name="Holt S."/>
            <person name="Cochrane G."/>
            <person name="Meng A."/>
            <person name="Brown T."/>
            <person name="Cohen L."/>
        </authorList>
    </citation>
    <scope>NUCLEOTIDE SEQUENCE</scope>
    <source>
        <strain evidence="4">Pbaha01</strain>
    </source>
</reference>
<protein>
    <recommendedName>
        <fullName evidence="3">RRM domain-containing protein</fullName>
    </recommendedName>
</protein>
<dbReference type="InterPro" id="IPR007201">
    <property type="entry name" value="Mei2-like_Rrm_C"/>
</dbReference>
<organism evidence="4">
    <name type="scientific">Pyrodinium bahamense</name>
    <dbReference type="NCBI Taxonomy" id="73915"/>
    <lineage>
        <taxon>Eukaryota</taxon>
        <taxon>Sar</taxon>
        <taxon>Alveolata</taxon>
        <taxon>Dinophyceae</taxon>
        <taxon>Gonyaulacales</taxon>
        <taxon>Pyrocystaceae</taxon>
        <taxon>Pyrodinium</taxon>
    </lineage>
</organism>
<evidence type="ECO:0000259" key="3">
    <source>
        <dbReference type="PROSITE" id="PS50102"/>
    </source>
</evidence>